<organism evidence="9 10">
    <name type="scientific">Tanticharoenia sakaeratensis NBRC 103193</name>
    <dbReference type="NCBI Taxonomy" id="1231623"/>
    <lineage>
        <taxon>Bacteria</taxon>
        <taxon>Pseudomonadati</taxon>
        <taxon>Pseudomonadota</taxon>
        <taxon>Alphaproteobacteria</taxon>
        <taxon>Acetobacterales</taxon>
        <taxon>Acetobacteraceae</taxon>
        <taxon>Tanticharoenia</taxon>
    </lineage>
</organism>
<dbReference type="NCBIfam" id="NF006593">
    <property type="entry name" value="PRK09126.1"/>
    <property type="match status" value="1"/>
</dbReference>
<evidence type="ECO:0000256" key="6">
    <source>
        <dbReference type="ARBA" id="ARBA00023002"/>
    </source>
</evidence>
<dbReference type="GO" id="GO:0006744">
    <property type="term" value="P:ubiquinone biosynthetic process"/>
    <property type="evidence" value="ECO:0007669"/>
    <property type="project" value="UniProtKB-UniPathway"/>
</dbReference>
<dbReference type="STRING" id="1231623.Tasa_007_034"/>
<evidence type="ECO:0000256" key="3">
    <source>
        <dbReference type="ARBA" id="ARBA00005349"/>
    </source>
</evidence>
<dbReference type="InterPro" id="IPR051205">
    <property type="entry name" value="UbiH/COQ6_monooxygenase"/>
</dbReference>
<keyword evidence="7" id="KW-0503">Monooxygenase</keyword>
<protein>
    <recommendedName>
        <fullName evidence="8">FAD-binding domain-containing protein</fullName>
    </recommendedName>
</protein>
<dbReference type="SUPFAM" id="SSF51905">
    <property type="entry name" value="FAD/NAD(P)-binding domain"/>
    <property type="match status" value="1"/>
</dbReference>
<evidence type="ECO:0000256" key="4">
    <source>
        <dbReference type="ARBA" id="ARBA00022630"/>
    </source>
</evidence>
<comment type="cofactor">
    <cofactor evidence="1">
        <name>FAD</name>
        <dbReference type="ChEBI" id="CHEBI:57692"/>
    </cofactor>
</comment>
<dbReference type="Gene3D" id="3.50.50.60">
    <property type="entry name" value="FAD/NAD(P)-binding domain"/>
    <property type="match status" value="2"/>
</dbReference>
<proteinExistence type="inferred from homology"/>
<dbReference type="NCBIfam" id="TIGR01988">
    <property type="entry name" value="Ubi-OHases"/>
    <property type="match status" value="1"/>
</dbReference>
<dbReference type="InterPro" id="IPR036188">
    <property type="entry name" value="FAD/NAD-bd_sf"/>
</dbReference>
<evidence type="ECO:0000256" key="5">
    <source>
        <dbReference type="ARBA" id="ARBA00022827"/>
    </source>
</evidence>
<dbReference type="AlphaFoldDB" id="A0A0D6MHR0"/>
<dbReference type="Pfam" id="PF01494">
    <property type="entry name" value="FAD_binding_3"/>
    <property type="match status" value="1"/>
</dbReference>
<evidence type="ECO:0000313" key="9">
    <source>
        <dbReference type="EMBL" id="GAN53189.1"/>
    </source>
</evidence>
<accession>A0A0D6MHR0</accession>
<name>A0A0D6MHR0_9PROT</name>
<dbReference type="InterPro" id="IPR002938">
    <property type="entry name" value="FAD-bd"/>
</dbReference>
<evidence type="ECO:0000256" key="1">
    <source>
        <dbReference type="ARBA" id="ARBA00001974"/>
    </source>
</evidence>
<feature type="domain" description="FAD-binding" evidence="8">
    <location>
        <begin position="10"/>
        <end position="346"/>
    </location>
</feature>
<gene>
    <name evidence="9" type="ORF">Tasa_007_034</name>
</gene>
<reference evidence="9 10" key="1">
    <citation type="submission" date="2012-10" db="EMBL/GenBank/DDBJ databases">
        <title>Genome sequencing of Tanticharoenia sakaeratensis NBRC 103193.</title>
        <authorList>
            <person name="Azuma Y."/>
            <person name="Hadano H."/>
            <person name="Hirakawa H."/>
            <person name="Matsushita K."/>
        </authorList>
    </citation>
    <scope>NUCLEOTIDE SEQUENCE [LARGE SCALE GENOMIC DNA]</scope>
    <source>
        <strain evidence="9 10">NBRC 103193</strain>
    </source>
</reference>
<keyword evidence="5" id="KW-0274">FAD</keyword>
<sequence length="405" mass="43144">MSDLAPGMAYDVAIVGAGPVGLAAGISFARRGYRTCVLDRTPEPFLAEPRFDGREIALTHHSVRWLKSVGAWDAIPADEVSPLKTARIESGRSAPPLLFSPLSGAEGDALGHLVPNHLIRRALYRAASGQEGLTLITGAMIERAHAGRSGADVRLGDGRALSARLLVAADGRFSALREQHGIGAVVHDFNRSILVCRLRQQPAHDAVALQWFDEGQTVALLPVAPDDATRAGEGDRVSLVLTLPKDDVARLTQCPDDVFEAEVSARLQGRAGDVRLLSPRCSYPLVTTFAHRFQAPRFALAGDAAVGMHPITAHGFNLGLRGQETLVRAIADGSGDPGDPSALRRFELAHRRATAPLFAATNLIATAYTQDAAPVLSLRRAGLRVADGLPPFKRFVAGLLMDRAS</sequence>
<dbReference type="EMBL" id="BALE01000007">
    <property type="protein sequence ID" value="GAN53189.1"/>
    <property type="molecule type" value="Genomic_DNA"/>
</dbReference>
<evidence type="ECO:0000256" key="7">
    <source>
        <dbReference type="ARBA" id="ARBA00023033"/>
    </source>
</evidence>
<keyword evidence="10" id="KW-1185">Reference proteome</keyword>
<evidence type="ECO:0000313" key="10">
    <source>
        <dbReference type="Proteomes" id="UP000032679"/>
    </source>
</evidence>
<dbReference type="GO" id="GO:0071949">
    <property type="term" value="F:FAD binding"/>
    <property type="evidence" value="ECO:0007669"/>
    <property type="project" value="InterPro"/>
</dbReference>
<comment type="similarity">
    <text evidence="3">Belongs to the UbiH/COQ6 family.</text>
</comment>
<dbReference type="GO" id="GO:0016705">
    <property type="term" value="F:oxidoreductase activity, acting on paired donors, with incorporation or reduction of molecular oxygen"/>
    <property type="evidence" value="ECO:0007669"/>
    <property type="project" value="InterPro"/>
</dbReference>
<dbReference type="PANTHER" id="PTHR43876:SF25">
    <property type="entry name" value="MONOOXYGENASE NMA2164"/>
    <property type="match status" value="1"/>
</dbReference>
<keyword evidence="6" id="KW-0560">Oxidoreductase</keyword>
<dbReference type="UniPathway" id="UPA00232"/>
<dbReference type="GO" id="GO:0004497">
    <property type="term" value="F:monooxygenase activity"/>
    <property type="evidence" value="ECO:0007669"/>
    <property type="project" value="UniProtKB-KW"/>
</dbReference>
<evidence type="ECO:0000256" key="2">
    <source>
        <dbReference type="ARBA" id="ARBA00004749"/>
    </source>
</evidence>
<dbReference type="Proteomes" id="UP000032679">
    <property type="component" value="Unassembled WGS sequence"/>
</dbReference>
<dbReference type="PANTHER" id="PTHR43876">
    <property type="entry name" value="UBIQUINONE BIOSYNTHESIS MONOOXYGENASE COQ6, MITOCHONDRIAL"/>
    <property type="match status" value="1"/>
</dbReference>
<comment type="caution">
    <text evidence="9">The sequence shown here is derived from an EMBL/GenBank/DDBJ whole genome shotgun (WGS) entry which is preliminary data.</text>
</comment>
<comment type="pathway">
    <text evidence="2">Cofactor biosynthesis; ubiquinone biosynthesis.</text>
</comment>
<dbReference type="PRINTS" id="PR00420">
    <property type="entry name" value="RNGMNOXGNASE"/>
</dbReference>
<keyword evidence="4" id="KW-0285">Flavoprotein</keyword>
<evidence type="ECO:0000259" key="8">
    <source>
        <dbReference type="Pfam" id="PF01494"/>
    </source>
</evidence>
<dbReference type="InterPro" id="IPR010971">
    <property type="entry name" value="UbiH/COQ6"/>
</dbReference>